<dbReference type="EMBL" id="JAWDIQ010000001">
    <property type="protein sequence ID" value="MDY0408366.1"/>
    <property type="molecule type" value="Genomic_DNA"/>
</dbReference>
<dbReference type="RefSeq" id="WP_320379799.1">
    <property type="nucleotide sequence ID" value="NZ_JAWDIQ010000001.1"/>
</dbReference>
<keyword evidence="1" id="KW-0472">Membrane</keyword>
<sequence>MIFDSIKVFIIFLACTIVFYFGLRAMHSEYEQFHRYDHPDGPAVKVFNSEEDFLNRFQLFFRFEE</sequence>
<evidence type="ECO:0000256" key="1">
    <source>
        <dbReference type="SAM" id="Phobius"/>
    </source>
</evidence>
<accession>A0ABU5CPS4</accession>
<keyword evidence="3" id="KW-1185">Reference proteome</keyword>
<feature type="transmembrane region" description="Helical" evidence="1">
    <location>
        <begin position="6"/>
        <end position="23"/>
    </location>
</feature>
<keyword evidence="1" id="KW-1133">Transmembrane helix</keyword>
<keyword evidence="1" id="KW-0812">Transmembrane</keyword>
<dbReference type="InterPro" id="IPR025321">
    <property type="entry name" value="DUF4227"/>
</dbReference>
<dbReference type="Pfam" id="PF14004">
    <property type="entry name" value="DUF4227"/>
    <property type="match status" value="1"/>
</dbReference>
<evidence type="ECO:0000313" key="2">
    <source>
        <dbReference type="EMBL" id="MDY0408366.1"/>
    </source>
</evidence>
<gene>
    <name evidence="2" type="ORF">RWD45_07080</name>
</gene>
<dbReference type="Proteomes" id="UP001275315">
    <property type="component" value="Unassembled WGS sequence"/>
</dbReference>
<proteinExistence type="predicted"/>
<name>A0ABU5CPS4_9BACI</name>
<organism evidence="2 3">
    <name type="scientific">Paracerasibacillus soli</name>
    <dbReference type="NCBI Taxonomy" id="480284"/>
    <lineage>
        <taxon>Bacteria</taxon>
        <taxon>Bacillati</taxon>
        <taxon>Bacillota</taxon>
        <taxon>Bacilli</taxon>
        <taxon>Bacillales</taxon>
        <taxon>Bacillaceae</taxon>
        <taxon>Paracerasibacillus</taxon>
    </lineage>
</organism>
<protein>
    <submittedName>
        <fullName evidence="2">DUF4227 family protein</fullName>
    </submittedName>
</protein>
<reference evidence="2 3" key="1">
    <citation type="submission" date="2023-10" db="EMBL/GenBank/DDBJ databases">
        <title>Virgibacillus soli CC-YMP-6 genome.</title>
        <authorList>
            <person name="Miliotis G."/>
            <person name="Sengupta P."/>
            <person name="Hameed A."/>
            <person name="Chuvochina M."/>
            <person name="Mcdonagh F."/>
            <person name="Simpson A.C."/>
            <person name="Singh N.K."/>
            <person name="Rekha P.D."/>
            <person name="Raman K."/>
            <person name="Hugenholtz P."/>
            <person name="Venkateswaran K."/>
        </authorList>
    </citation>
    <scope>NUCLEOTIDE SEQUENCE [LARGE SCALE GENOMIC DNA]</scope>
    <source>
        <strain evidence="2 3">CC-YMP-6</strain>
    </source>
</reference>
<evidence type="ECO:0000313" key="3">
    <source>
        <dbReference type="Proteomes" id="UP001275315"/>
    </source>
</evidence>
<comment type="caution">
    <text evidence="2">The sequence shown here is derived from an EMBL/GenBank/DDBJ whole genome shotgun (WGS) entry which is preliminary data.</text>
</comment>